<reference evidence="5 6" key="1">
    <citation type="submission" date="2020-06" db="EMBL/GenBank/DDBJ databases">
        <authorList>
            <person name="Li R."/>
            <person name="Bekaert M."/>
        </authorList>
    </citation>
    <scope>NUCLEOTIDE SEQUENCE [LARGE SCALE GENOMIC DNA]</scope>
    <source>
        <strain evidence="6">wild</strain>
    </source>
</reference>
<proteinExistence type="inferred from homology"/>
<protein>
    <recommendedName>
        <fullName evidence="4">Mab-21-like nucleotidyltransferase domain-containing protein</fullName>
    </recommendedName>
</protein>
<sequence>MPYSRNCQSEVKEIQLAVAAMASTLAEMVSKHDPRFKCTLLHIGSVSEGTKVRYPDEFDFTFCLDVMSDASYPEYKEEETMTQIAVALPYSTRNKTISEAFIGIEPEEEVTSIAGYAYLHSSDKIISNLLSEWAGDDDLLSSCQMNYLFSKLLTKVMFVSSFPKDERLIIKEVTIHPEVLLQWRGSRFKDLQISVDIVPAVRLPSWPPTVNKDSILLTKDMLLLPSIAVPKMTSGENEDLWRCSMVLHEIAIFRNMLPKIRNSYIVSKILVHSHVCPQVNFGGNEEMKEYYGHLKGLSEEDLEEIYMYESIESLIPSYLLKMAFFQAVEKRALTNGINSVYYQLTDKSKQMFDTQKCFASSYGPAEAMYHPEHSSDVDIPLVCELFSILENGLLNRFVPSSLNPKQNVLNARLLSGDSEKVHKYISSHFDGNCYYYDGTCIQETRQKDASYDVWILVRPSGEIVSECCSCVHSFSERHKDRYTQACTDVECKWDKPKKKSNPMEADEIDIRRATSTELKTTPMSKNYKPASNIEHRGIEKDMYRVLQLTLLKGWCLSLDNYKLK</sequence>
<dbReference type="Pfam" id="PF03281">
    <property type="entry name" value="Mab-21"/>
    <property type="match status" value="1"/>
</dbReference>
<dbReference type="Gene3D" id="3.30.460.90">
    <property type="match status" value="1"/>
</dbReference>
<dbReference type="GO" id="GO:0005524">
    <property type="term" value="F:ATP binding"/>
    <property type="evidence" value="ECO:0007669"/>
    <property type="project" value="UniProtKB-KW"/>
</dbReference>
<dbReference type="Proteomes" id="UP000507470">
    <property type="component" value="Unassembled WGS sequence"/>
</dbReference>
<accession>A0A6J8AJK4</accession>
<gene>
    <name evidence="5" type="ORF">MCOR_8241</name>
</gene>
<evidence type="ECO:0000313" key="6">
    <source>
        <dbReference type="Proteomes" id="UP000507470"/>
    </source>
</evidence>
<dbReference type="AlphaFoldDB" id="A0A6J8AJK4"/>
<evidence type="ECO:0000256" key="3">
    <source>
        <dbReference type="ARBA" id="ARBA00022840"/>
    </source>
</evidence>
<comment type="similarity">
    <text evidence="1">Belongs to the mab-21 family.</text>
</comment>
<dbReference type="InterPro" id="IPR046903">
    <property type="entry name" value="Mab-21-like_nuc_Trfase"/>
</dbReference>
<keyword evidence="6" id="KW-1185">Reference proteome</keyword>
<dbReference type="PANTHER" id="PTHR10656">
    <property type="entry name" value="CELL FATE DETERMINING PROTEIN MAB21-RELATED"/>
    <property type="match status" value="1"/>
</dbReference>
<feature type="domain" description="Mab-21-like nucleotidyltransferase" evidence="4">
    <location>
        <begin position="48"/>
        <end position="254"/>
    </location>
</feature>
<evidence type="ECO:0000313" key="5">
    <source>
        <dbReference type="EMBL" id="CAC5368800.1"/>
    </source>
</evidence>
<name>A0A6J8AJK4_MYTCO</name>
<dbReference type="SMART" id="SM01265">
    <property type="entry name" value="Mab-21"/>
    <property type="match status" value="1"/>
</dbReference>
<organism evidence="5 6">
    <name type="scientific">Mytilus coruscus</name>
    <name type="common">Sea mussel</name>
    <dbReference type="NCBI Taxonomy" id="42192"/>
    <lineage>
        <taxon>Eukaryota</taxon>
        <taxon>Metazoa</taxon>
        <taxon>Spiralia</taxon>
        <taxon>Lophotrochozoa</taxon>
        <taxon>Mollusca</taxon>
        <taxon>Bivalvia</taxon>
        <taxon>Autobranchia</taxon>
        <taxon>Pteriomorphia</taxon>
        <taxon>Mytilida</taxon>
        <taxon>Mytiloidea</taxon>
        <taxon>Mytilidae</taxon>
        <taxon>Mytilinae</taxon>
        <taxon>Mytilus</taxon>
    </lineage>
</organism>
<evidence type="ECO:0000256" key="2">
    <source>
        <dbReference type="ARBA" id="ARBA00022741"/>
    </source>
</evidence>
<dbReference type="InterPro" id="IPR024810">
    <property type="entry name" value="MAB21L/cGLR"/>
</dbReference>
<keyword evidence="3" id="KW-0067">ATP-binding</keyword>
<dbReference type="EMBL" id="CACVKT020001498">
    <property type="protein sequence ID" value="CAC5368800.1"/>
    <property type="molecule type" value="Genomic_DNA"/>
</dbReference>
<evidence type="ECO:0000259" key="4">
    <source>
        <dbReference type="Pfam" id="PF03281"/>
    </source>
</evidence>
<dbReference type="OrthoDB" id="539213at2759"/>
<keyword evidence="2" id="KW-0547">Nucleotide-binding</keyword>
<evidence type="ECO:0000256" key="1">
    <source>
        <dbReference type="ARBA" id="ARBA00008307"/>
    </source>
</evidence>
<dbReference type="PANTHER" id="PTHR10656:SF42">
    <property type="entry name" value="CYCLIC GMP-AMP SYNTHASE-LIKE PROTEIN-RELATED"/>
    <property type="match status" value="1"/>
</dbReference>